<dbReference type="OrthoDB" id="72441at2759"/>
<dbReference type="AlphaFoldDB" id="A0A3S1AUA2"/>
<protein>
    <recommendedName>
        <fullName evidence="3">Tectonin beta-propeller repeat-containing protein 1</fullName>
    </recommendedName>
</protein>
<organism evidence="8 9">
    <name type="scientific">Elysia chlorotica</name>
    <name type="common">Eastern emerald elysia</name>
    <name type="synonym">Sea slug</name>
    <dbReference type="NCBI Taxonomy" id="188477"/>
    <lineage>
        <taxon>Eukaryota</taxon>
        <taxon>Metazoa</taxon>
        <taxon>Spiralia</taxon>
        <taxon>Lophotrochozoa</taxon>
        <taxon>Mollusca</taxon>
        <taxon>Gastropoda</taxon>
        <taxon>Heterobranchia</taxon>
        <taxon>Euthyneura</taxon>
        <taxon>Panpulmonata</taxon>
        <taxon>Sacoglossa</taxon>
        <taxon>Placobranchoidea</taxon>
        <taxon>Plakobranchidae</taxon>
        <taxon>Elysia</taxon>
    </lineage>
</organism>
<proteinExistence type="inferred from homology"/>
<feature type="domain" description="Peroxin/Ferlin" evidence="6">
    <location>
        <begin position="67"/>
        <end position="129"/>
    </location>
</feature>
<evidence type="ECO:0000256" key="2">
    <source>
        <dbReference type="ARBA" id="ARBA00005966"/>
    </source>
</evidence>
<reference evidence="8 9" key="1">
    <citation type="submission" date="2019-01" db="EMBL/GenBank/DDBJ databases">
        <title>A draft genome assembly of the solar-powered sea slug Elysia chlorotica.</title>
        <authorList>
            <person name="Cai H."/>
            <person name="Li Q."/>
            <person name="Fang X."/>
            <person name="Li J."/>
            <person name="Curtis N.E."/>
            <person name="Altenburger A."/>
            <person name="Shibata T."/>
            <person name="Feng M."/>
            <person name="Maeda T."/>
            <person name="Schwartz J.A."/>
            <person name="Shigenobu S."/>
            <person name="Lundholm N."/>
            <person name="Nishiyama T."/>
            <person name="Yang H."/>
            <person name="Hasebe M."/>
            <person name="Li S."/>
            <person name="Pierce S.K."/>
            <person name="Wang J."/>
        </authorList>
    </citation>
    <scope>NUCLEOTIDE SEQUENCE [LARGE SCALE GENOMIC DNA]</scope>
    <source>
        <strain evidence="8">EC2010</strain>
        <tissue evidence="8">Whole organism of an adult</tissue>
    </source>
</reference>
<evidence type="ECO:0000259" key="6">
    <source>
        <dbReference type="SMART" id="SM00693"/>
    </source>
</evidence>
<dbReference type="PANTHER" id="PTHR23250:SF1">
    <property type="entry name" value="TECTONIN BETA-PROPELLER REPEAT-CONTAINING PROTEIN 1"/>
    <property type="match status" value="1"/>
</dbReference>
<dbReference type="SUPFAM" id="SSF50729">
    <property type="entry name" value="PH domain-like"/>
    <property type="match status" value="1"/>
</dbReference>
<dbReference type="GO" id="GO:0000421">
    <property type="term" value="C:autophagosome membrane"/>
    <property type="evidence" value="ECO:0007669"/>
    <property type="project" value="UniProtKB-SubCell"/>
</dbReference>
<comment type="caution">
    <text evidence="8">The sequence shown here is derived from an EMBL/GenBank/DDBJ whole genome shotgun (WGS) entry which is preliminary data.</text>
</comment>
<dbReference type="Pfam" id="PF06398">
    <property type="entry name" value="Pex24p"/>
    <property type="match status" value="2"/>
</dbReference>
<dbReference type="Pfam" id="PF19193">
    <property type="entry name" value="Tectonin"/>
    <property type="match status" value="1"/>
</dbReference>
<evidence type="ECO:0000256" key="4">
    <source>
        <dbReference type="ARBA" id="ARBA00022737"/>
    </source>
</evidence>
<dbReference type="InterPro" id="IPR011993">
    <property type="entry name" value="PH-like_dom_sf"/>
</dbReference>
<feature type="region of interest" description="Disordered" evidence="5">
    <location>
        <begin position="470"/>
        <end position="492"/>
    </location>
</feature>
<dbReference type="PANTHER" id="PTHR23250">
    <property type="entry name" value="DYSFERLIN-RELATED"/>
    <property type="match status" value="1"/>
</dbReference>
<keyword evidence="9" id="KW-1185">Reference proteome</keyword>
<dbReference type="EMBL" id="RQTK01001087">
    <property type="protein sequence ID" value="RUS72281.1"/>
    <property type="molecule type" value="Genomic_DNA"/>
</dbReference>
<feature type="domain" description="Peroxin/Ferlin" evidence="7">
    <location>
        <begin position="141"/>
        <end position="174"/>
    </location>
</feature>
<evidence type="ECO:0000256" key="3">
    <source>
        <dbReference type="ARBA" id="ARBA00016409"/>
    </source>
</evidence>
<dbReference type="InterPro" id="IPR006614">
    <property type="entry name" value="Peroxin/Ferlin"/>
</dbReference>
<dbReference type="STRING" id="188477.A0A3S1AUA2"/>
<evidence type="ECO:0000259" key="7">
    <source>
        <dbReference type="SMART" id="SM00694"/>
    </source>
</evidence>
<evidence type="ECO:0000313" key="8">
    <source>
        <dbReference type="EMBL" id="RUS72281.1"/>
    </source>
</evidence>
<dbReference type="Pfam" id="PF06462">
    <property type="entry name" value="Hyd_WA"/>
    <property type="match status" value="3"/>
</dbReference>
<dbReference type="GO" id="GO:0030246">
    <property type="term" value="F:carbohydrate binding"/>
    <property type="evidence" value="ECO:0007669"/>
    <property type="project" value="UniProtKB-KW"/>
</dbReference>
<evidence type="ECO:0000256" key="5">
    <source>
        <dbReference type="SAM" id="MobiDB-lite"/>
    </source>
</evidence>
<dbReference type="Gene3D" id="2.30.29.30">
    <property type="entry name" value="Pleckstrin-homology domain (PH domain)/Phosphotyrosine-binding domain (PTB)"/>
    <property type="match status" value="1"/>
</dbReference>
<feature type="non-terminal residue" evidence="8">
    <location>
        <position position="1063"/>
    </location>
</feature>
<dbReference type="InterPro" id="IPR010482">
    <property type="entry name" value="TECPR1-like_DysF"/>
</dbReference>
<feature type="domain" description="Peroxin/Ferlin" evidence="6">
    <location>
        <begin position="824"/>
        <end position="885"/>
    </location>
</feature>
<sequence length="1063" mass="119457">MKESFLWLLNHIGDTFRLGTNQRLFSQIIDGYDDVIAIKRVAASHWCVWAVGHDHRPYLYVLSSDVPIRIPETTYENQRWSPFYGFSKKSLLRSDRYSWSDESGTVERPKESVRLPSSHWEWDGEWMIDDNLRGEVVELGGWQYALDFPAVYAPEQHWNSFVRRRKWIHFRRFFATDRWANISDMEMVEKAECFIDISVGGFLLPSQPDGFLMVWAVMNSGSVYVRTDVHRENPEGSAWRSISLEKHHGVINISVGATNLVWAVTWDGQGLVRTNVSRNNIYGSSWVGVESPDNSTQLMQIAVGRNAVWALSRDNKVWFRKGTWGDHTFWCEASAVGTLWVEMVGEMSQIALSSNDQVFAIDLTTQYVYFRTGVSSHDLTGKTWQKVSLHEDLSQFKDLGLLSDGRLCSCTLDDEEFCEIHGSPRPPSESTSCSSVSLSTVAQSVDSSPANQSVRSKSVTSIQSAPSSVKSRWSVTRRSSSGVRSSPSVPTSLELRQSTLHGQTPSPGRLSFPSLADAEQMPDSVPGQVMVAAQPRLSWKWLDVTNCVIDDPSRVDWLSSRDEEFSKMGSVNNNNLHPPPHPNKAYIVLMLEVKTNSTQLCIPSPLFFSPLPISFMLGLKQSTWVRKAAMQMFQHGRRSRWIECSLELEQGIGSREKGTLTVHYTHHRKQMHTQIQLSDMTCIMMNTDPDLSTVFNVFTPTLTQTDQPLMLKAASEKDATEWLDYLSSARASAWNLNRPIPPGAVWSCSFTGDVLVSPSGQDCTRPYLRSWGLHGGHMALIETSVAGVTWALGFDKTPHVYNGGFGGAVCTGQSDMSYNTQQLIDSHRVYVYENQKWFPVVGWCNKGVFKHNFHWVTSSGRFVTSRDQVKLPSSKWNWVSDWTIDFSTSGGVDSNGWQYSNQFNGPFHRSSHIRDQYRRRRWVRRCRLSLMGPWISAGSLSISDLSIQLDSVESASEPVVMWAVAANGDVLCRYGVTQSNPLGESWVHVSRDQDKPFTSISVGSRGQVWGLATDGSAWYRTGVGPDNPAGKHWLQVVPPPPGNFRLHQVSVGVLSVWAVDTGG</sequence>
<dbReference type="SMART" id="SM00693">
    <property type="entry name" value="DysFN"/>
    <property type="match status" value="2"/>
</dbReference>
<dbReference type="SMART" id="SM00706">
    <property type="entry name" value="TECPR"/>
    <property type="match status" value="6"/>
</dbReference>
<dbReference type="SMART" id="SM00694">
    <property type="entry name" value="DysFC"/>
    <property type="match status" value="2"/>
</dbReference>
<comment type="subcellular location">
    <subcellularLocation>
        <location evidence="1">Cytoplasmic vesicle</location>
        <location evidence="1">Autophagosome membrane</location>
    </subcellularLocation>
</comment>
<dbReference type="InterPro" id="IPR051513">
    <property type="entry name" value="Tectonin_beta-prop"/>
</dbReference>
<dbReference type="InterPro" id="IPR006624">
    <property type="entry name" value="Beta-propeller_rpt_TECPR"/>
</dbReference>
<dbReference type="Proteomes" id="UP000271974">
    <property type="component" value="Unassembled WGS sequence"/>
</dbReference>
<comment type="similarity">
    <text evidence="2">Belongs to the TECPR1 family.</text>
</comment>
<keyword evidence="4" id="KW-0677">Repeat</keyword>
<gene>
    <name evidence="8" type="ORF">EGW08_019953</name>
</gene>
<accession>A0A3S1AUA2</accession>
<name>A0A3S1AUA2_ELYCH</name>
<evidence type="ECO:0000256" key="1">
    <source>
        <dbReference type="ARBA" id="ARBA00004652"/>
    </source>
</evidence>
<feature type="domain" description="Peroxin/Ferlin" evidence="7">
    <location>
        <begin position="896"/>
        <end position="929"/>
    </location>
</feature>
<evidence type="ECO:0000313" key="9">
    <source>
        <dbReference type="Proteomes" id="UP000271974"/>
    </source>
</evidence>